<reference evidence="2 3" key="1">
    <citation type="submission" date="2013-09" db="EMBL/GenBank/DDBJ databases">
        <authorList>
            <person name="Zeng Z."/>
            <person name="Chen C."/>
        </authorList>
    </citation>
    <scope>NUCLEOTIDE SEQUENCE [LARGE SCALE GENOMIC DNA]</scope>
    <source>
        <strain evidence="2 3">WB 4.1-42</strain>
    </source>
</reference>
<dbReference type="InterPro" id="IPR007569">
    <property type="entry name" value="DUF559"/>
</dbReference>
<evidence type="ECO:0000313" key="3">
    <source>
        <dbReference type="Proteomes" id="UP000030111"/>
    </source>
</evidence>
<evidence type="ECO:0000259" key="1">
    <source>
        <dbReference type="Pfam" id="PF04480"/>
    </source>
</evidence>
<dbReference type="SUPFAM" id="SSF52980">
    <property type="entry name" value="Restriction endonuclease-like"/>
    <property type="match status" value="1"/>
</dbReference>
<dbReference type="Proteomes" id="UP000030111">
    <property type="component" value="Unassembled WGS sequence"/>
</dbReference>
<comment type="caution">
    <text evidence="2">The sequence shown here is derived from an EMBL/GenBank/DDBJ whole genome shotgun (WGS) entry which is preliminary data.</text>
</comment>
<name>A0A0A2MNS4_9FLAO</name>
<accession>A0A0A2MNS4</accession>
<gene>
    <name evidence="2" type="ORF">Q766_07670</name>
</gene>
<evidence type="ECO:0000313" key="2">
    <source>
        <dbReference type="EMBL" id="KGO93181.1"/>
    </source>
</evidence>
<feature type="domain" description="DUF559" evidence="1">
    <location>
        <begin position="54"/>
        <end position="131"/>
    </location>
</feature>
<proteinExistence type="predicted"/>
<dbReference type="AlphaFoldDB" id="A0A0A2MNS4"/>
<dbReference type="EMBL" id="JRLY01000005">
    <property type="protein sequence ID" value="KGO93181.1"/>
    <property type="molecule type" value="Genomic_DNA"/>
</dbReference>
<keyword evidence="3" id="KW-1185">Reference proteome</keyword>
<protein>
    <recommendedName>
        <fullName evidence="1">DUF559 domain-containing protein</fullName>
    </recommendedName>
</protein>
<sequence length="228" mass="27133">MLSYDFNQLENITDKWGFFRQIYMENISGILQTSENDIRKWDQAYLIDWLRHFSPIEKSAWNSIRGIGGIVLYPQFPVFNFFIDFANPYLKIGLELDGKDYHDPVKDLEKDKKLGRLGWKIFRVTGKEANADYLTNNELDERGITGLQKKEAIEHWILNTCDGLLTAVKYWYFSTQEEKEKNFCFYLNPEEDSEDYYSEENDEELEKIDFHSLAKYTLEKHNLVKFII</sequence>
<dbReference type="InterPro" id="IPR011335">
    <property type="entry name" value="Restrct_endonuc-II-like"/>
</dbReference>
<dbReference type="Pfam" id="PF04480">
    <property type="entry name" value="DUF559"/>
    <property type="match status" value="1"/>
</dbReference>
<dbReference type="STRING" id="1121898.GCA_000422725_01892"/>
<dbReference type="Gene3D" id="3.40.960.10">
    <property type="entry name" value="VSR Endonuclease"/>
    <property type="match status" value="1"/>
</dbReference>
<organism evidence="2 3">
    <name type="scientific">Flavobacterium subsaxonicum WB 4.1-42 = DSM 21790</name>
    <dbReference type="NCBI Taxonomy" id="1121898"/>
    <lineage>
        <taxon>Bacteria</taxon>
        <taxon>Pseudomonadati</taxon>
        <taxon>Bacteroidota</taxon>
        <taxon>Flavobacteriia</taxon>
        <taxon>Flavobacteriales</taxon>
        <taxon>Flavobacteriaceae</taxon>
        <taxon>Flavobacterium</taxon>
    </lineage>
</organism>